<feature type="domain" description="SGNH hydrolase-type esterase" evidence="1">
    <location>
        <begin position="20"/>
        <end position="99"/>
    </location>
</feature>
<evidence type="ECO:0000259" key="1">
    <source>
        <dbReference type="Pfam" id="PF13472"/>
    </source>
</evidence>
<dbReference type="InterPro" id="IPR036514">
    <property type="entry name" value="SGNH_hydro_sf"/>
</dbReference>
<organism evidence="2">
    <name type="scientific">marine sediment metagenome</name>
    <dbReference type="NCBI Taxonomy" id="412755"/>
    <lineage>
        <taxon>unclassified sequences</taxon>
        <taxon>metagenomes</taxon>
        <taxon>ecological metagenomes</taxon>
    </lineage>
</organism>
<evidence type="ECO:0000313" key="2">
    <source>
        <dbReference type="EMBL" id="KKL06591.1"/>
    </source>
</evidence>
<name>A0A0F9CLN3_9ZZZZ</name>
<dbReference type="Pfam" id="PF13472">
    <property type="entry name" value="Lipase_GDSL_2"/>
    <property type="match status" value="1"/>
</dbReference>
<dbReference type="InterPro" id="IPR013830">
    <property type="entry name" value="SGNH_hydro"/>
</dbReference>
<sequence length="112" mass="12951">MKEIIFIGDSLIEWFDWDKRFFSHRVHNLGISGETVEMLLDRLNYVIEKHPRADLVFLMTGINNVAMENTGILTPYKSVVTRLREGYPEAELHLTSLLPTLLPWIADLTIPI</sequence>
<comment type="caution">
    <text evidence="2">The sequence shown here is derived from an EMBL/GenBank/DDBJ whole genome shotgun (WGS) entry which is preliminary data.</text>
</comment>
<dbReference type="Gene3D" id="3.40.50.1110">
    <property type="entry name" value="SGNH hydrolase"/>
    <property type="match status" value="1"/>
</dbReference>
<accession>A0A0F9CLN3</accession>
<reference evidence="2" key="1">
    <citation type="journal article" date="2015" name="Nature">
        <title>Complex archaea that bridge the gap between prokaryotes and eukaryotes.</title>
        <authorList>
            <person name="Spang A."/>
            <person name="Saw J.H."/>
            <person name="Jorgensen S.L."/>
            <person name="Zaremba-Niedzwiedzka K."/>
            <person name="Martijn J."/>
            <person name="Lind A.E."/>
            <person name="van Eijk R."/>
            <person name="Schleper C."/>
            <person name="Guy L."/>
            <person name="Ettema T.J."/>
        </authorList>
    </citation>
    <scope>NUCLEOTIDE SEQUENCE</scope>
</reference>
<protein>
    <recommendedName>
        <fullName evidence="1">SGNH hydrolase-type esterase domain-containing protein</fullName>
    </recommendedName>
</protein>
<dbReference type="SUPFAM" id="SSF52266">
    <property type="entry name" value="SGNH hydrolase"/>
    <property type="match status" value="1"/>
</dbReference>
<proteinExistence type="predicted"/>
<dbReference type="AlphaFoldDB" id="A0A0F9CLN3"/>
<gene>
    <name evidence="2" type="ORF">LCGC14_2594510</name>
</gene>
<dbReference type="EMBL" id="LAZR01043643">
    <property type="protein sequence ID" value="KKL06591.1"/>
    <property type="molecule type" value="Genomic_DNA"/>
</dbReference>